<name>A0A645I2F7_9ZZZZ</name>
<evidence type="ECO:0000313" key="1">
    <source>
        <dbReference type="EMBL" id="MPN41673.1"/>
    </source>
</evidence>
<accession>A0A645I2F7</accession>
<protein>
    <submittedName>
        <fullName evidence="1">Uncharacterized protein</fullName>
    </submittedName>
</protein>
<sequence>MFRELPQAQWRVTTTQLRDMPNVQWYIGGATPFAGGLWQNIGNYWYFNQAIYPAGYDETPNDGNDNPAFAATVAPFLTSVEFVPSAMDNTYQGSVYTIDVTFETIQVTNGAALAAWGVDFSDDLTTNLAANVIGTWS</sequence>
<dbReference type="EMBL" id="VSSQ01098872">
    <property type="protein sequence ID" value="MPN41673.1"/>
    <property type="molecule type" value="Genomic_DNA"/>
</dbReference>
<gene>
    <name evidence="1" type="ORF">SDC9_189227</name>
</gene>
<reference evidence="1" key="1">
    <citation type="submission" date="2019-08" db="EMBL/GenBank/DDBJ databases">
        <authorList>
            <person name="Kucharzyk K."/>
            <person name="Murdoch R.W."/>
            <person name="Higgins S."/>
            <person name="Loffler F."/>
        </authorList>
    </citation>
    <scope>NUCLEOTIDE SEQUENCE</scope>
</reference>
<dbReference type="AlphaFoldDB" id="A0A645I2F7"/>
<comment type="caution">
    <text evidence="1">The sequence shown here is derived from an EMBL/GenBank/DDBJ whole genome shotgun (WGS) entry which is preliminary data.</text>
</comment>
<organism evidence="1">
    <name type="scientific">bioreactor metagenome</name>
    <dbReference type="NCBI Taxonomy" id="1076179"/>
    <lineage>
        <taxon>unclassified sequences</taxon>
        <taxon>metagenomes</taxon>
        <taxon>ecological metagenomes</taxon>
    </lineage>
</organism>
<proteinExistence type="predicted"/>